<keyword evidence="3" id="KW-1185">Reference proteome</keyword>
<dbReference type="EC" id="5.1.3.2" evidence="2"/>
<dbReference type="Gene3D" id="3.40.50.720">
    <property type="entry name" value="NAD(P)-binding Rossmann-like Domain"/>
    <property type="match status" value="1"/>
</dbReference>
<reference evidence="2 3" key="1">
    <citation type="submission" date="2019-02" db="EMBL/GenBank/DDBJ databases">
        <title>Deep-cultivation of Planctomycetes and their phenomic and genomic characterization uncovers novel biology.</title>
        <authorList>
            <person name="Wiegand S."/>
            <person name="Jogler M."/>
            <person name="Boedeker C."/>
            <person name="Pinto D."/>
            <person name="Vollmers J."/>
            <person name="Rivas-Marin E."/>
            <person name="Kohn T."/>
            <person name="Peeters S.H."/>
            <person name="Heuer A."/>
            <person name="Rast P."/>
            <person name="Oberbeckmann S."/>
            <person name="Bunk B."/>
            <person name="Jeske O."/>
            <person name="Meyerdierks A."/>
            <person name="Storesund J.E."/>
            <person name="Kallscheuer N."/>
            <person name="Luecker S."/>
            <person name="Lage O.M."/>
            <person name="Pohl T."/>
            <person name="Merkel B.J."/>
            <person name="Hornburger P."/>
            <person name="Mueller R.-W."/>
            <person name="Bruemmer F."/>
            <person name="Labrenz M."/>
            <person name="Spormann A.M."/>
            <person name="Op den Camp H."/>
            <person name="Overmann J."/>
            <person name="Amann R."/>
            <person name="Jetten M.S.M."/>
            <person name="Mascher T."/>
            <person name="Medema M.H."/>
            <person name="Devos D.P."/>
            <person name="Kaster A.-K."/>
            <person name="Ovreas L."/>
            <person name="Rohde M."/>
            <person name="Galperin M.Y."/>
            <person name="Jogler C."/>
        </authorList>
    </citation>
    <scope>NUCLEOTIDE SEQUENCE [LARGE SCALE GENOMIC DNA]</scope>
    <source>
        <strain evidence="2 3">Pan161</strain>
    </source>
</reference>
<accession>A0A517VHS7</accession>
<dbReference type="InterPro" id="IPR050177">
    <property type="entry name" value="Lipid_A_modif_metabolic_enz"/>
</dbReference>
<dbReference type="KEGG" id="gax:Pan161_42410"/>
<dbReference type="InterPro" id="IPR001509">
    <property type="entry name" value="Epimerase_deHydtase"/>
</dbReference>
<dbReference type="Pfam" id="PF01370">
    <property type="entry name" value="Epimerase"/>
    <property type="match status" value="1"/>
</dbReference>
<dbReference type="SUPFAM" id="SSF51735">
    <property type="entry name" value="NAD(P)-binding Rossmann-fold domains"/>
    <property type="match status" value="1"/>
</dbReference>
<proteinExistence type="predicted"/>
<name>A0A517VHS7_9PLAN</name>
<evidence type="ECO:0000313" key="3">
    <source>
        <dbReference type="Proteomes" id="UP000316855"/>
    </source>
</evidence>
<keyword evidence="2" id="KW-0413">Isomerase</keyword>
<dbReference type="OrthoDB" id="9814124at2"/>
<dbReference type="InterPro" id="IPR036291">
    <property type="entry name" value="NAD(P)-bd_dom_sf"/>
</dbReference>
<gene>
    <name evidence="2" type="primary">galE_2</name>
    <name evidence="2" type="ORF">Pan161_42410</name>
</gene>
<feature type="domain" description="NAD-dependent epimerase/dehydratase" evidence="1">
    <location>
        <begin position="12"/>
        <end position="233"/>
    </location>
</feature>
<protein>
    <submittedName>
        <fullName evidence="2">UDP-glucose 4-epimerase</fullName>
        <ecNumber evidence="2">5.1.3.2</ecNumber>
    </submittedName>
</protein>
<dbReference type="PANTHER" id="PTHR43245">
    <property type="entry name" value="BIFUNCTIONAL POLYMYXIN RESISTANCE PROTEIN ARNA"/>
    <property type="match status" value="1"/>
</dbReference>
<dbReference type="RefSeq" id="WP_145230347.1">
    <property type="nucleotide sequence ID" value="NZ_CP036343.1"/>
</dbReference>
<evidence type="ECO:0000259" key="1">
    <source>
        <dbReference type="Pfam" id="PF01370"/>
    </source>
</evidence>
<organism evidence="2 3">
    <name type="scientific">Gimesia algae</name>
    <dbReference type="NCBI Taxonomy" id="2527971"/>
    <lineage>
        <taxon>Bacteria</taxon>
        <taxon>Pseudomonadati</taxon>
        <taxon>Planctomycetota</taxon>
        <taxon>Planctomycetia</taxon>
        <taxon>Planctomycetales</taxon>
        <taxon>Planctomycetaceae</taxon>
        <taxon>Gimesia</taxon>
    </lineage>
</organism>
<evidence type="ECO:0000313" key="2">
    <source>
        <dbReference type="EMBL" id="QDT92573.1"/>
    </source>
</evidence>
<dbReference type="AlphaFoldDB" id="A0A517VHS7"/>
<dbReference type="EMBL" id="CP036343">
    <property type="protein sequence ID" value="QDT92573.1"/>
    <property type="molecule type" value="Genomic_DNA"/>
</dbReference>
<dbReference type="GO" id="GO:0003978">
    <property type="term" value="F:UDP-glucose 4-epimerase activity"/>
    <property type="evidence" value="ECO:0007669"/>
    <property type="project" value="UniProtKB-EC"/>
</dbReference>
<dbReference type="Proteomes" id="UP000316855">
    <property type="component" value="Chromosome"/>
</dbReference>
<sequence>MNQPMNKKPVLLITGAEGLIGSRLVNAFSEDYEVVAFDLEPLPAEQDQHQADWIPCDLTDDAQVARALLTLKQRHGDRIASVIHLAAYYDFSGEPSPLYQDLTVEGTRRLLRGLQEFKVEQFVFSSSLLVQASSEDGQPIRETSPVNAEWDYPKSKLAAEEVIRKEARDIPAVILRLAGVYDEDCHSIPIAQQIARLYEKQLESYFFPGDITCGQSFLHLDDLVACFQTTVERRINLPLHSLFIIGEEDLMSYEELQDKLGLYLHGDQWPAIRIPKVAAKAGAWIKDQMSDAEDAPFIKPWMIDLADQNYPVSVQRAREVLEWEPRHQLRNTLPEMTERLKSDPERWYQINGLPVPQELEQQDSTGVRK</sequence>